<dbReference type="InterPro" id="IPR009056">
    <property type="entry name" value="Cyt_c-like_dom"/>
</dbReference>
<dbReference type="EC" id="1.11.1.5" evidence="10"/>
<evidence type="ECO:0000256" key="2">
    <source>
        <dbReference type="ARBA" id="ARBA00022617"/>
    </source>
</evidence>
<dbReference type="RefSeq" id="WP_311535905.1">
    <property type="nucleotide sequence ID" value="NZ_JAVRHQ010000023.1"/>
</dbReference>
<dbReference type="Pfam" id="PF03150">
    <property type="entry name" value="CCP_MauG"/>
    <property type="match status" value="1"/>
</dbReference>
<accession>A0ABU3CD72</accession>
<evidence type="ECO:0000256" key="3">
    <source>
        <dbReference type="ARBA" id="ARBA00022723"/>
    </source>
</evidence>
<gene>
    <name evidence="10" type="ORF">RM553_15730</name>
</gene>
<evidence type="ECO:0000256" key="4">
    <source>
        <dbReference type="ARBA" id="ARBA00022729"/>
    </source>
</evidence>
<comment type="caution">
    <text evidence="10">The sequence shown here is derived from an EMBL/GenBank/DDBJ whole genome shotgun (WGS) entry which is preliminary data.</text>
</comment>
<keyword evidence="11" id="KW-1185">Reference proteome</keyword>
<evidence type="ECO:0000256" key="6">
    <source>
        <dbReference type="ARBA" id="ARBA00023004"/>
    </source>
</evidence>
<keyword evidence="6 7" id="KW-0408">Iron</keyword>
<keyword evidence="5 10" id="KW-0560">Oxidoreductase</keyword>
<organism evidence="10 11">
    <name type="scientific">Autumnicola tepida</name>
    <dbReference type="NCBI Taxonomy" id="3075595"/>
    <lineage>
        <taxon>Bacteria</taxon>
        <taxon>Pseudomonadati</taxon>
        <taxon>Bacteroidota</taxon>
        <taxon>Flavobacteriia</taxon>
        <taxon>Flavobacteriales</taxon>
        <taxon>Flavobacteriaceae</taxon>
        <taxon>Autumnicola</taxon>
    </lineage>
</organism>
<feature type="domain" description="Cytochrome c" evidence="9">
    <location>
        <begin position="454"/>
        <end position="594"/>
    </location>
</feature>
<keyword evidence="4 8" id="KW-0732">Signal</keyword>
<proteinExistence type="predicted"/>
<feature type="signal peptide" evidence="8">
    <location>
        <begin position="1"/>
        <end position="21"/>
    </location>
</feature>
<keyword evidence="2 7" id="KW-0349">Heme</keyword>
<dbReference type="InterPro" id="IPR038352">
    <property type="entry name" value="Imelysin_sf"/>
</dbReference>
<name>A0ABU3CD72_9FLAO</name>
<protein>
    <submittedName>
        <fullName evidence="10">Cytochrome c peroxidase</fullName>
        <ecNumber evidence="10">1.11.1.5</ecNumber>
    </submittedName>
</protein>
<dbReference type="InterPro" id="IPR004852">
    <property type="entry name" value="Di-haem_cyt_c_peroxidsae"/>
</dbReference>
<evidence type="ECO:0000259" key="9">
    <source>
        <dbReference type="PROSITE" id="PS51007"/>
    </source>
</evidence>
<dbReference type="PROSITE" id="PS51257">
    <property type="entry name" value="PROKAR_LIPOPROTEIN"/>
    <property type="match status" value="1"/>
</dbReference>
<keyword evidence="10" id="KW-0575">Peroxidase</keyword>
<comment type="subcellular location">
    <subcellularLocation>
        <location evidence="1">Cell envelope</location>
    </subcellularLocation>
</comment>
<evidence type="ECO:0000313" key="10">
    <source>
        <dbReference type="EMBL" id="MDT0644288.1"/>
    </source>
</evidence>
<dbReference type="PANTHER" id="PTHR30600:SF10">
    <property type="entry name" value="BLL6722 PROTEIN"/>
    <property type="match status" value="1"/>
</dbReference>
<sequence length="610" mass="69424">MRLSKLLALLAVIILCSCDQSTSDVYVINWEGTRQYYLKHLKKAKEGLRQLESKDPEDTGNKALFAEIRNNFKIAEPYASYLNPEVGHRANGPALPVFREDNGKVLAPIGLQKIEESIYEGGVEKEQFQQEIKYTIGLLDVLQENIEKRELTPKRFFVAVQQQLMRLISFSMSNFDTPISAQGVKDAALTLESLRTIYKNTLQTDIQKKKPGLDEQFLKSMDSAIKQASDYSGKNEDFDRYTYVRDYINPVCRNWKQIRDASGYWEGSEDYPFNFDAPTFFEPDSFNLGYFTPSVNKNPTQEQVDLGEKLFFDPNLSEGGKVSCASCHIPAKAYQDGLQTAMDNTGRPLERNTPTLINSAYQQSFFWDGRSQDLLSQINQVFTNNREFNSEVHTFSNKILQDSSYIELFKQTFGRVPRSNKELVKAISSYVSTFKGFDSKFDRNIRGEENTFTAEEKHGFNLFMGKALCATCHFMPITNGTVPPFFSETEKEVIGGPETADNEQWDDDPGFYIIYKEPIHWGMFKTPTVRNSALTAPYMHNGIYESLEQVVDFYNKGGGAGLGFDIPHQTLPFDELNFTAEEEKALVAYLKTLSDKEVSNKEEDILAVNN</sequence>
<dbReference type="PROSITE" id="PS51007">
    <property type="entry name" value="CYTC"/>
    <property type="match status" value="2"/>
</dbReference>
<feature type="domain" description="Cytochrome c" evidence="9">
    <location>
        <begin position="302"/>
        <end position="435"/>
    </location>
</feature>
<dbReference type="GO" id="GO:0004130">
    <property type="term" value="F:cytochrome-c peroxidase activity"/>
    <property type="evidence" value="ECO:0007669"/>
    <property type="project" value="UniProtKB-EC"/>
</dbReference>
<feature type="chain" id="PRO_5046511018" evidence="8">
    <location>
        <begin position="22"/>
        <end position="610"/>
    </location>
</feature>
<dbReference type="EMBL" id="JAVRHQ010000023">
    <property type="protein sequence ID" value="MDT0644288.1"/>
    <property type="molecule type" value="Genomic_DNA"/>
</dbReference>
<evidence type="ECO:0000256" key="7">
    <source>
        <dbReference type="PROSITE-ProRule" id="PRU00433"/>
    </source>
</evidence>
<dbReference type="PANTHER" id="PTHR30600">
    <property type="entry name" value="CYTOCHROME C PEROXIDASE-RELATED"/>
    <property type="match status" value="1"/>
</dbReference>
<evidence type="ECO:0000256" key="1">
    <source>
        <dbReference type="ARBA" id="ARBA00004196"/>
    </source>
</evidence>
<evidence type="ECO:0000256" key="5">
    <source>
        <dbReference type="ARBA" id="ARBA00023002"/>
    </source>
</evidence>
<dbReference type="Gene3D" id="1.20.1420.20">
    <property type="entry name" value="M75 peptidase, HXXE motif"/>
    <property type="match status" value="1"/>
</dbReference>
<keyword evidence="3 7" id="KW-0479">Metal-binding</keyword>
<reference evidence="10 11" key="1">
    <citation type="submission" date="2023-09" db="EMBL/GenBank/DDBJ databases">
        <authorList>
            <person name="Rey-Velasco X."/>
        </authorList>
    </citation>
    <scope>NUCLEOTIDE SEQUENCE [LARGE SCALE GENOMIC DNA]</scope>
    <source>
        <strain evidence="10 11">F363</strain>
    </source>
</reference>
<dbReference type="InterPro" id="IPR036909">
    <property type="entry name" value="Cyt_c-like_dom_sf"/>
</dbReference>
<evidence type="ECO:0000256" key="8">
    <source>
        <dbReference type="SAM" id="SignalP"/>
    </source>
</evidence>
<evidence type="ECO:0000313" key="11">
    <source>
        <dbReference type="Proteomes" id="UP001262889"/>
    </source>
</evidence>
<dbReference type="InterPro" id="IPR051395">
    <property type="entry name" value="Cytochrome_c_Peroxidase/MauG"/>
</dbReference>
<dbReference type="SUPFAM" id="SSF46626">
    <property type="entry name" value="Cytochrome c"/>
    <property type="match status" value="2"/>
</dbReference>
<dbReference type="Gene3D" id="1.10.760.10">
    <property type="entry name" value="Cytochrome c-like domain"/>
    <property type="match status" value="2"/>
</dbReference>
<dbReference type="Proteomes" id="UP001262889">
    <property type="component" value="Unassembled WGS sequence"/>
</dbReference>